<keyword evidence="2" id="KW-0812">Transmembrane</keyword>
<dbReference type="GeneID" id="25280737"/>
<dbReference type="EMBL" id="AMGV01000004">
    <property type="protein sequence ID" value="KEF57894.1"/>
    <property type="molecule type" value="Genomic_DNA"/>
</dbReference>
<sequence>MGLLQALIARVPLIASDKKGPVVNLVSWVCLTTMCLAVTTVLVSKLLVLRRLTWNDSVVIAALLLSIGFTIAVNNQVSHGLGSELSTARNDDYDNFQKAGYVWNILYVLGICLAKLSTLSLLLALAPNKSYRAPMLVIGGVLVAWAISSIFSSAFQCSLPHPYLITTGTCFQQTRFWTSFGVINIITDAALMMLPVYLVYNLQLSVNKKTAVCFAFSFRLLGVGCTVWRLTQLEKFFNRDGDITFDSWLPTIATILELFFAVFSSCVPHLRPFMESIQAGYLSGVMTEGDARFGYGNDSYLMGQTGQSKVNSQVRSQHMQSEIRGESLDLPSHGTNNVAAGGRDDIGRALTSNRIIHSVRGGPAAMKDSSRTGRNRSDSLGSDGALSHGSDGSKAMIIKTTKEWSISYQDA</sequence>
<protein>
    <recommendedName>
        <fullName evidence="3">Rhodopsin domain-containing protein</fullName>
    </recommendedName>
</protein>
<feature type="compositionally biased region" description="Basic and acidic residues" evidence="1">
    <location>
        <begin position="368"/>
        <end position="377"/>
    </location>
</feature>
<dbReference type="PANTHER" id="PTHR38794">
    <property type="entry name" value="INTEGRAL MEMBRANE PROTEIN"/>
    <property type="match status" value="1"/>
</dbReference>
<feature type="domain" description="Rhodopsin" evidence="3">
    <location>
        <begin position="42"/>
        <end position="275"/>
    </location>
</feature>
<evidence type="ECO:0000313" key="5">
    <source>
        <dbReference type="Proteomes" id="UP000027920"/>
    </source>
</evidence>
<accession>A0A072PCT1</accession>
<reference evidence="4 5" key="1">
    <citation type="submission" date="2013-03" db="EMBL/GenBank/DDBJ databases">
        <title>The Genome Sequence of Exophiala aquamarina CBS 119918.</title>
        <authorList>
            <consortium name="The Broad Institute Genomics Platform"/>
            <person name="Cuomo C."/>
            <person name="de Hoog S."/>
            <person name="Gorbushina A."/>
            <person name="Walker B."/>
            <person name="Young S.K."/>
            <person name="Zeng Q."/>
            <person name="Gargeya S."/>
            <person name="Fitzgerald M."/>
            <person name="Haas B."/>
            <person name="Abouelleil A."/>
            <person name="Allen A.W."/>
            <person name="Alvarado L."/>
            <person name="Arachchi H.M."/>
            <person name="Berlin A.M."/>
            <person name="Chapman S.B."/>
            <person name="Gainer-Dewar J."/>
            <person name="Goldberg J."/>
            <person name="Griggs A."/>
            <person name="Gujja S."/>
            <person name="Hansen M."/>
            <person name="Howarth C."/>
            <person name="Imamovic A."/>
            <person name="Ireland A."/>
            <person name="Larimer J."/>
            <person name="McCowan C."/>
            <person name="Murphy C."/>
            <person name="Pearson M."/>
            <person name="Poon T.W."/>
            <person name="Priest M."/>
            <person name="Roberts A."/>
            <person name="Saif S."/>
            <person name="Shea T."/>
            <person name="Sisk P."/>
            <person name="Sykes S."/>
            <person name="Wortman J."/>
            <person name="Nusbaum C."/>
            <person name="Birren B."/>
        </authorList>
    </citation>
    <scope>NUCLEOTIDE SEQUENCE [LARGE SCALE GENOMIC DNA]</scope>
    <source>
        <strain evidence="4 5">CBS 119918</strain>
    </source>
</reference>
<feature type="region of interest" description="Disordered" evidence="1">
    <location>
        <begin position="357"/>
        <end position="394"/>
    </location>
</feature>
<feature type="transmembrane region" description="Helical" evidence="2">
    <location>
        <begin position="136"/>
        <end position="156"/>
    </location>
</feature>
<dbReference type="Pfam" id="PF20684">
    <property type="entry name" value="Fung_rhodopsin"/>
    <property type="match status" value="1"/>
</dbReference>
<dbReference type="OrthoDB" id="3918601at2759"/>
<keyword evidence="2" id="KW-0472">Membrane</keyword>
<dbReference type="Proteomes" id="UP000027920">
    <property type="component" value="Unassembled WGS sequence"/>
</dbReference>
<dbReference type="AlphaFoldDB" id="A0A072PCT1"/>
<name>A0A072PCT1_9EURO</name>
<feature type="transmembrane region" description="Helical" evidence="2">
    <location>
        <begin position="60"/>
        <end position="81"/>
    </location>
</feature>
<evidence type="ECO:0000256" key="2">
    <source>
        <dbReference type="SAM" id="Phobius"/>
    </source>
</evidence>
<dbReference type="STRING" id="1182545.A0A072PCT1"/>
<evidence type="ECO:0000256" key="1">
    <source>
        <dbReference type="SAM" id="MobiDB-lite"/>
    </source>
</evidence>
<gene>
    <name evidence="4" type="ORF">A1O9_05815</name>
</gene>
<comment type="caution">
    <text evidence="4">The sequence shown here is derived from an EMBL/GenBank/DDBJ whole genome shotgun (WGS) entry which is preliminary data.</text>
</comment>
<evidence type="ECO:0000259" key="3">
    <source>
        <dbReference type="Pfam" id="PF20684"/>
    </source>
</evidence>
<feature type="transmembrane region" description="Helical" evidence="2">
    <location>
        <begin position="25"/>
        <end position="48"/>
    </location>
</feature>
<dbReference type="HOGENOM" id="CLU_036632_5_0_1"/>
<dbReference type="InterPro" id="IPR049326">
    <property type="entry name" value="Rhodopsin_dom_fungi"/>
</dbReference>
<feature type="region of interest" description="Disordered" evidence="1">
    <location>
        <begin position="317"/>
        <end position="344"/>
    </location>
</feature>
<evidence type="ECO:0000313" key="4">
    <source>
        <dbReference type="EMBL" id="KEF57894.1"/>
    </source>
</evidence>
<dbReference type="RefSeq" id="XP_013260484.1">
    <property type="nucleotide sequence ID" value="XM_013405030.1"/>
</dbReference>
<keyword evidence="5" id="KW-1185">Reference proteome</keyword>
<feature type="transmembrane region" description="Helical" evidence="2">
    <location>
        <begin position="101"/>
        <end position="124"/>
    </location>
</feature>
<proteinExistence type="predicted"/>
<organism evidence="4 5">
    <name type="scientific">Exophiala aquamarina CBS 119918</name>
    <dbReference type="NCBI Taxonomy" id="1182545"/>
    <lineage>
        <taxon>Eukaryota</taxon>
        <taxon>Fungi</taxon>
        <taxon>Dikarya</taxon>
        <taxon>Ascomycota</taxon>
        <taxon>Pezizomycotina</taxon>
        <taxon>Eurotiomycetes</taxon>
        <taxon>Chaetothyriomycetidae</taxon>
        <taxon>Chaetothyriales</taxon>
        <taxon>Herpotrichiellaceae</taxon>
        <taxon>Exophiala</taxon>
    </lineage>
</organism>
<dbReference type="PANTHER" id="PTHR38794:SF3">
    <property type="entry name" value="INTEGRAL MEMBRANE PROTEIN"/>
    <property type="match status" value="1"/>
</dbReference>
<keyword evidence="2" id="KW-1133">Transmembrane helix</keyword>
<dbReference type="VEuPathDB" id="FungiDB:A1O9_05815"/>
<feature type="transmembrane region" description="Helical" evidence="2">
    <location>
        <begin position="176"/>
        <end position="200"/>
    </location>
</feature>